<dbReference type="InterPro" id="IPR011063">
    <property type="entry name" value="TilS/TtcA_N"/>
</dbReference>
<keyword evidence="5" id="KW-0067">ATP-binding</keyword>
<dbReference type="Pfam" id="PF01171">
    <property type="entry name" value="ATP_bind_3"/>
    <property type="match status" value="1"/>
</dbReference>
<dbReference type="InterPro" id="IPR014729">
    <property type="entry name" value="Rossmann-like_a/b/a_fold"/>
</dbReference>
<evidence type="ECO:0000256" key="1">
    <source>
        <dbReference type="ARBA" id="ARBA00013267"/>
    </source>
</evidence>
<dbReference type="InterPro" id="IPR012094">
    <property type="entry name" value="tRNA_Ile_lys_synt"/>
</dbReference>
<dbReference type="KEGG" id="smo:SELMODRAFT_417312"/>
<evidence type="ECO:0000256" key="8">
    <source>
        <dbReference type="SAM" id="MobiDB-lite"/>
    </source>
</evidence>
<dbReference type="eggNOG" id="KOG0379">
    <property type="taxonomic scope" value="Eukaryota"/>
</dbReference>
<keyword evidence="3" id="KW-0819">tRNA processing</keyword>
<dbReference type="HOGENOM" id="CLU_274577_0_0_1"/>
<dbReference type="GO" id="GO:0005524">
    <property type="term" value="F:ATP binding"/>
    <property type="evidence" value="ECO:0007669"/>
    <property type="project" value="UniProtKB-KW"/>
</dbReference>
<evidence type="ECO:0000256" key="4">
    <source>
        <dbReference type="ARBA" id="ARBA00022741"/>
    </source>
</evidence>
<keyword evidence="2" id="KW-0436">Ligase</keyword>
<dbReference type="Gene3D" id="2.120.10.80">
    <property type="entry name" value="Kelch-type beta propeller"/>
    <property type="match status" value="2"/>
</dbReference>
<dbReference type="InterPro" id="IPR012795">
    <property type="entry name" value="tRNA_Ile_lys_synt_N"/>
</dbReference>
<dbReference type="CDD" id="cd01992">
    <property type="entry name" value="TilS_N"/>
    <property type="match status" value="1"/>
</dbReference>
<dbReference type="Gramene" id="EFJ21353">
    <property type="protein sequence ID" value="EFJ21353"/>
    <property type="gene ID" value="SELMODRAFT_417312"/>
</dbReference>
<dbReference type="InterPro" id="IPR006652">
    <property type="entry name" value="Kelch_1"/>
</dbReference>
<dbReference type="AlphaFoldDB" id="D8S1U3"/>
<evidence type="ECO:0000256" key="2">
    <source>
        <dbReference type="ARBA" id="ARBA00022598"/>
    </source>
</evidence>
<dbReference type="InParanoid" id="D8S1U3"/>
<evidence type="ECO:0000256" key="6">
    <source>
        <dbReference type="ARBA" id="ARBA00048539"/>
    </source>
</evidence>
<proteinExistence type="inferred from homology"/>
<name>D8S1U3_SELML</name>
<reference evidence="10 11" key="1">
    <citation type="journal article" date="2011" name="Science">
        <title>The Selaginella genome identifies genetic changes associated with the evolution of vascular plants.</title>
        <authorList>
            <person name="Banks J.A."/>
            <person name="Nishiyama T."/>
            <person name="Hasebe M."/>
            <person name="Bowman J.L."/>
            <person name="Gribskov M."/>
            <person name="dePamphilis C."/>
            <person name="Albert V.A."/>
            <person name="Aono N."/>
            <person name="Aoyama T."/>
            <person name="Ambrose B.A."/>
            <person name="Ashton N.W."/>
            <person name="Axtell M.J."/>
            <person name="Barker E."/>
            <person name="Barker M.S."/>
            <person name="Bennetzen J.L."/>
            <person name="Bonawitz N.D."/>
            <person name="Chapple C."/>
            <person name="Cheng C."/>
            <person name="Correa L.G."/>
            <person name="Dacre M."/>
            <person name="DeBarry J."/>
            <person name="Dreyer I."/>
            <person name="Elias M."/>
            <person name="Engstrom E.M."/>
            <person name="Estelle M."/>
            <person name="Feng L."/>
            <person name="Finet C."/>
            <person name="Floyd S.K."/>
            <person name="Frommer W.B."/>
            <person name="Fujita T."/>
            <person name="Gramzow L."/>
            <person name="Gutensohn M."/>
            <person name="Harholt J."/>
            <person name="Hattori M."/>
            <person name="Heyl A."/>
            <person name="Hirai T."/>
            <person name="Hiwatashi Y."/>
            <person name="Ishikawa M."/>
            <person name="Iwata M."/>
            <person name="Karol K.G."/>
            <person name="Koehler B."/>
            <person name="Kolukisaoglu U."/>
            <person name="Kubo M."/>
            <person name="Kurata T."/>
            <person name="Lalonde S."/>
            <person name="Li K."/>
            <person name="Li Y."/>
            <person name="Litt A."/>
            <person name="Lyons E."/>
            <person name="Manning G."/>
            <person name="Maruyama T."/>
            <person name="Michael T.P."/>
            <person name="Mikami K."/>
            <person name="Miyazaki S."/>
            <person name="Morinaga S."/>
            <person name="Murata T."/>
            <person name="Mueller-Roeber B."/>
            <person name="Nelson D.R."/>
            <person name="Obara M."/>
            <person name="Oguri Y."/>
            <person name="Olmstead R.G."/>
            <person name="Onodera N."/>
            <person name="Petersen B.L."/>
            <person name="Pils B."/>
            <person name="Prigge M."/>
            <person name="Rensing S.A."/>
            <person name="Riano-Pachon D.M."/>
            <person name="Roberts A.W."/>
            <person name="Sato Y."/>
            <person name="Scheller H.V."/>
            <person name="Schulz B."/>
            <person name="Schulz C."/>
            <person name="Shakirov E.V."/>
            <person name="Shibagaki N."/>
            <person name="Shinohara N."/>
            <person name="Shippen D.E."/>
            <person name="Soerensen I."/>
            <person name="Sotooka R."/>
            <person name="Sugimoto N."/>
            <person name="Sugita M."/>
            <person name="Sumikawa N."/>
            <person name="Tanurdzic M."/>
            <person name="Theissen G."/>
            <person name="Ulvskov P."/>
            <person name="Wakazuki S."/>
            <person name="Weng J.K."/>
            <person name="Willats W.W."/>
            <person name="Wipf D."/>
            <person name="Wolf P.G."/>
            <person name="Yang L."/>
            <person name="Zimmer A.D."/>
            <person name="Zhu Q."/>
            <person name="Mitros T."/>
            <person name="Hellsten U."/>
            <person name="Loque D."/>
            <person name="Otillar R."/>
            <person name="Salamov A."/>
            <person name="Schmutz J."/>
            <person name="Shapiro H."/>
            <person name="Lindquist E."/>
            <person name="Lucas S."/>
            <person name="Rokhsar D."/>
            <person name="Grigoriev I.V."/>
        </authorList>
    </citation>
    <scope>NUCLEOTIDE SEQUENCE [LARGE SCALE GENOMIC DNA]</scope>
</reference>
<feature type="coiled-coil region" evidence="7">
    <location>
        <begin position="1099"/>
        <end position="1133"/>
    </location>
</feature>
<dbReference type="NCBIfam" id="TIGR02432">
    <property type="entry name" value="lysidine_TilS_N"/>
    <property type="match status" value="1"/>
</dbReference>
<feature type="compositionally biased region" description="Polar residues" evidence="8">
    <location>
        <begin position="376"/>
        <end position="386"/>
    </location>
</feature>
<feature type="region of interest" description="Disordered" evidence="8">
    <location>
        <begin position="1134"/>
        <end position="1167"/>
    </location>
</feature>
<dbReference type="Gene3D" id="3.40.50.620">
    <property type="entry name" value="HUPs"/>
    <property type="match status" value="1"/>
</dbReference>
<organism evidence="11">
    <name type="scientific">Selaginella moellendorffii</name>
    <name type="common">Spikemoss</name>
    <dbReference type="NCBI Taxonomy" id="88036"/>
    <lineage>
        <taxon>Eukaryota</taxon>
        <taxon>Viridiplantae</taxon>
        <taxon>Streptophyta</taxon>
        <taxon>Embryophyta</taxon>
        <taxon>Tracheophyta</taxon>
        <taxon>Lycopodiopsida</taxon>
        <taxon>Selaginellales</taxon>
        <taxon>Selaginellaceae</taxon>
        <taxon>Selaginella</taxon>
    </lineage>
</organism>
<dbReference type="PANTHER" id="PTHR43033">
    <property type="entry name" value="TRNA(ILE)-LYSIDINE SYNTHASE-RELATED"/>
    <property type="match status" value="1"/>
</dbReference>
<dbReference type="STRING" id="88036.D8S1U3"/>
<dbReference type="GO" id="GO:0008033">
    <property type="term" value="P:tRNA processing"/>
    <property type="evidence" value="ECO:0007669"/>
    <property type="project" value="UniProtKB-KW"/>
</dbReference>
<dbReference type="SUPFAM" id="SSF52402">
    <property type="entry name" value="Adenine nucleotide alpha hydrolases-like"/>
    <property type="match status" value="1"/>
</dbReference>
<evidence type="ECO:0000256" key="3">
    <source>
        <dbReference type="ARBA" id="ARBA00022694"/>
    </source>
</evidence>
<feature type="domain" description="tRNA(Ile)-lysidine/2-thiocytidine synthase N-terminal" evidence="9">
    <location>
        <begin position="49"/>
        <end position="240"/>
    </location>
</feature>
<evidence type="ECO:0000313" key="11">
    <source>
        <dbReference type="Proteomes" id="UP000001514"/>
    </source>
</evidence>
<evidence type="ECO:0000313" key="10">
    <source>
        <dbReference type="EMBL" id="EFJ21353.1"/>
    </source>
</evidence>
<dbReference type="HAMAP" id="MF_01161">
    <property type="entry name" value="tRNA_Ile_lys_synt"/>
    <property type="match status" value="1"/>
</dbReference>
<accession>D8S1U3</accession>
<dbReference type="Pfam" id="PF01344">
    <property type="entry name" value="Kelch_1"/>
    <property type="match status" value="1"/>
</dbReference>
<gene>
    <name evidence="10" type="ORF">SELMODRAFT_417312</name>
</gene>
<keyword evidence="11" id="KW-1185">Reference proteome</keyword>
<sequence length="1167" mass="130862">MGEILRCGFRMPVKDLPVAHCESQRDFKNASAVFHKKMEVAGVSCRDRVAIAVSGGADSMALCLLALEWTESKSLVFGLTVDHGFRRESAEEVVQVREWLRTLGMECEILKCSWQGGFPSPGHLQESARKARYELLQEACQRNGAGVLLTAHHADDQAELFALRLSRCSGDNGLACMALASELFPIMPSIIEASRLLLVRPLLDLQKKDLYNVCHVADQSWIEDPTNCKTIYARNKIRKELVSLSDSMRSEVQDLIATYRKKRSEIHVQTKMLMTTFVHIDLDYGYAVVDAEGLLAETNDTTVLETLLASVLRFVSQRPKPAKGTAVRGARAWITKRGTEGRLTVAGCSLCLQPGTQTSKVLVTYSPDSPRPGSIGSRQQNEPASSTKKESIACRKYANVIHDARQAKIISDATASFLCLLAEEMAADMLPKAREEVQEDSEVASQQPDESVLFPNENTYYMKRYLISWWQRSDDRSCKGCFNGTCSLRTAKFAKIRHLNRNDLLEVRQRALNDGTLRTDIHDGWRKLKSLPEYVRRGLPVLITKDNELFAVPICPDTRMFIKFCPMVPLDGGHALCIKLQDSSPAAMSNTDPYYGAPGSPLDLIPEAPWALPRRSDASVCQFVTGSSGASPTPSHCSCRICKHYKSQVHCVPWFTYKYRKHHAALDEENLFIKSLDMIKYEHSWYKLQVTGQSPICRSKHAAIMVGRRMFVVGGIFSRGLLNDVQELNTVTGEWREWSLWVPELGYPGPHCAGHSLVFWEKKLLVLGGHVEPMKKILEVIAFELETRKWTKLDVDGEIPMARIGHSIVHVGSMLIMFGGEDARGQLRNDIQILDLKTFSWLPCSTIGSKPCPRKCHTAACYAGRYLWIFGGKSRTSYLSDVHCLDLRAMEWVATKPRGNVVPRAGHASVIVGHRWYIVGGEYSDKEIIGTLVFDLPTQTWAVITTVSPNSPLANDGISIVSAQHRGRNFLITYGGHGFRHSNLVYVMMLPQYFQLQTGFKIEKASRLRTFWSRLISGKAPQRKIRHPERNSSRPASAVETVTNVVQPPQTGEAMQRPQQQQRPFLPSDLKVEFVNKPVPTSARHSCASEIEVNNQEMIESLMKDKQKIENKLEAALEQISKLTQDFVALQNKNLGDGASDHTAKEDQQQQRDDIPEPEEKQIVVTI</sequence>
<feature type="region of interest" description="Disordered" evidence="8">
    <location>
        <begin position="363"/>
        <end position="390"/>
    </location>
</feature>
<protein>
    <recommendedName>
        <fullName evidence="1">tRNA(Ile)-lysidine synthetase</fullName>
        <ecNumber evidence="1">6.3.4.19</ecNumber>
    </recommendedName>
</protein>
<evidence type="ECO:0000256" key="7">
    <source>
        <dbReference type="SAM" id="Coils"/>
    </source>
</evidence>
<dbReference type="GO" id="GO:0032267">
    <property type="term" value="F:tRNA(Ile)-lysidine synthase activity"/>
    <property type="evidence" value="ECO:0007669"/>
    <property type="project" value="UniProtKB-EC"/>
</dbReference>
<keyword evidence="7" id="KW-0175">Coiled coil</keyword>
<feature type="compositionally biased region" description="Basic and acidic residues" evidence="8">
    <location>
        <begin position="1139"/>
        <end position="1167"/>
    </location>
</feature>
<dbReference type="Proteomes" id="UP000001514">
    <property type="component" value="Unassembled WGS sequence"/>
</dbReference>
<dbReference type="SUPFAM" id="SSF117281">
    <property type="entry name" value="Kelch motif"/>
    <property type="match status" value="1"/>
</dbReference>
<dbReference type="EMBL" id="GL377599">
    <property type="protein sequence ID" value="EFJ21353.1"/>
    <property type="molecule type" value="Genomic_DNA"/>
</dbReference>
<keyword evidence="4" id="KW-0547">Nucleotide-binding</keyword>
<dbReference type="EC" id="6.3.4.19" evidence="1"/>
<dbReference type="PANTHER" id="PTHR43033:SF5">
    <property type="entry name" value="TRNA(ILE)-LYSIDINE SYNTHETASE"/>
    <property type="match status" value="1"/>
</dbReference>
<dbReference type="Pfam" id="PF24681">
    <property type="entry name" value="Kelch_KLHDC2_KLHL20_DRC7"/>
    <property type="match status" value="1"/>
</dbReference>
<dbReference type="InterPro" id="IPR015915">
    <property type="entry name" value="Kelch-typ_b-propeller"/>
</dbReference>
<evidence type="ECO:0000256" key="5">
    <source>
        <dbReference type="ARBA" id="ARBA00022840"/>
    </source>
</evidence>
<comment type="catalytic activity">
    <reaction evidence="6">
        <text>cytidine(34) in tRNA(Ile2) + L-lysine + ATP = lysidine(34) in tRNA(Ile2) + AMP + diphosphate + H(+)</text>
        <dbReference type="Rhea" id="RHEA:43744"/>
        <dbReference type="Rhea" id="RHEA-COMP:10625"/>
        <dbReference type="Rhea" id="RHEA-COMP:10670"/>
        <dbReference type="ChEBI" id="CHEBI:15378"/>
        <dbReference type="ChEBI" id="CHEBI:30616"/>
        <dbReference type="ChEBI" id="CHEBI:32551"/>
        <dbReference type="ChEBI" id="CHEBI:33019"/>
        <dbReference type="ChEBI" id="CHEBI:82748"/>
        <dbReference type="ChEBI" id="CHEBI:83665"/>
        <dbReference type="ChEBI" id="CHEBI:456215"/>
        <dbReference type="EC" id="6.3.4.19"/>
    </reaction>
</comment>
<evidence type="ECO:0000259" key="9">
    <source>
        <dbReference type="Pfam" id="PF01171"/>
    </source>
</evidence>